<evidence type="ECO:0000313" key="1">
    <source>
        <dbReference type="EMBL" id="WQB99434.1"/>
    </source>
</evidence>
<accession>A0ABZ0VT27</accession>
<sequence>MAAKADVHKFFKAYEKIYNEAIAGNADMDDVGKMYSAGFVSGRRQRSWSARMASS</sequence>
<dbReference type="RefSeq" id="WP_322414254.1">
    <property type="nucleotide sequence ID" value="NZ_CP139858.1"/>
</dbReference>
<organism evidence="1 2">
    <name type="scientific">Mesorhizobium huakuii</name>
    <dbReference type="NCBI Taxonomy" id="28104"/>
    <lineage>
        <taxon>Bacteria</taxon>
        <taxon>Pseudomonadati</taxon>
        <taxon>Pseudomonadota</taxon>
        <taxon>Alphaproteobacteria</taxon>
        <taxon>Hyphomicrobiales</taxon>
        <taxon>Phyllobacteriaceae</taxon>
        <taxon>Mesorhizobium</taxon>
    </lineage>
</organism>
<keyword evidence="2" id="KW-1185">Reference proteome</keyword>
<protein>
    <submittedName>
        <fullName evidence="1">Uncharacterized protein</fullName>
    </submittedName>
</protein>
<proteinExistence type="predicted"/>
<name>A0ABZ0VT27_9HYPH</name>
<evidence type="ECO:0000313" key="2">
    <source>
        <dbReference type="Proteomes" id="UP001322481"/>
    </source>
</evidence>
<dbReference type="EMBL" id="CP139858">
    <property type="protein sequence ID" value="WQB99434.1"/>
    <property type="molecule type" value="Genomic_DNA"/>
</dbReference>
<gene>
    <name evidence="1" type="ORF">U0R22_003613</name>
</gene>
<reference evidence="1 2" key="1">
    <citation type="submission" date="2023-11" db="EMBL/GenBank/DDBJ databases">
        <authorList>
            <person name="Panchal A.K."/>
            <person name="Meaney J.S."/>
            <person name="Karas B.J."/>
            <person name="diCenzo G.C."/>
        </authorList>
    </citation>
    <scope>NUCLEOTIDE SEQUENCE [LARGE SCALE GENOMIC DNA]</scope>
    <source>
        <strain evidence="1 2">NZP2235</strain>
    </source>
</reference>
<dbReference type="Proteomes" id="UP001322481">
    <property type="component" value="Chromosome"/>
</dbReference>